<feature type="compositionally biased region" description="Low complexity" evidence="2">
    <location>
        <begin position="212"/>
        <end position="222"/>
    </location>
</feature>
<dbReference type="OrthoDB" id="3231855at2759"/>
<evidence type="ECO:0000256" key="2">
    <source>
        <dbReference type="SAM" id="MobiDB-lite"/>
    </source>
</evidence>
<protein>
    <recommendedName>
        <fullName evidence="3">Smr domain-containing protein</fullName>
    </recommendedName>
</protein>
<dbReference type="PANTHER" id="PTHR47417">
    <property type="entry name" value="SMR DOMAIN-CONTAINING PROTEIN YPL199C"/>
    <property type="match status" value="1"/>
</dbReference>
<dbReference type="InterPro" id="IPR013899">
    <property type="entry name" value="DUF1771"/>
</dbReference>
<dbReference type="KEGG" id="bbrx:BRETT_000194"/>
<feature type="domain" description="Smr" evidence="3">
    <location>
        <begin position="100"/>
        <end position="176"/>
    </location>
</feature>
<organism evidence="4 5">
    <name type="scientific">Dekkera bruxellensis</name>
    <name type="common">Brettanomyces custersii</name>
    <dbReference type="NCBI Taxonomy" id="5007"/>
    <lineage>
        <taxon>Eukaryota</taxon>
        <taxon>Fungi</taxon>
        <taxon>Dikarya</taxon>
        <taxon>Ascomycota</taxon>
        <taxon>Saccharomycotina</taxon>
        <taxon>Pichiomycetes</taxon>
        <taxon>Pichiales</taxon>
        <taxon>Pichiaceae</taxon>
        <taxon>Brettanomyces</taxon>
    </lineage>
</organism>
<dbReference type="InterPro" id="IPR053020">
    <property type="entry name" value="Smr_domain_protein"/>
</dbReference>
<feature type="compositionally biased region" description="Basic and acidic residues" evidence="2">
    <location>
        <begin position="14"/>
        <end position="25"/>
    </location>
</feature>
<name>A0A871R0N1_DEKBR</name>
<evidence type="ECO:0000313" key="4">
    <source>
        <dbReference type="EMBL" id="QOU18466.1"/>
    </source>
</evidence>
<dbReference type="Pfam" id="PF01713">
    <property type="entry name" value="Smr"/>
    <property type="match status" value="1"/>
</dbReference>
<gene>
    <name evidence="4" type="ORF">BRETT_000194</name>
</gene>
<feature type="region of interest" description="Disordered" evidence="2">
    <location>
        <begin position="203"/>
        <end position="222"/>
    </location>
</feature>
<dbReference type="SMART" id="SM01162">
    <property type="entry name" value="DUF1771"/>
    <property type="match status" value="1"/>
</dbReference>
<dbReference type="GeneID" id="64572120"/>
<feature type="coiled-coil region" evidence="1">
    <location>
        <begin position="55"/>
        <end position="82"/>
    </location>
</feature>
<dbReference type="Gene3D" id="3.30.1370.110">
    <property type="match status" value="1"/>
</dbReference>
<feature type="compositionally biased region" description="Polar residues" evidence="2">
    <location>
        <begin position="1"/>
        <end position="11"/>
    </location>
</feature>
<dbReference type="SMART" id="SM00463">
    <property type="entry name" value="SMR"/>
    <property type="match status" value="1"/>
</dbReference>
<accession>A0A871R0N1</accession>
<dbReference type="InterPro" id="IPR002625">
    <property type="entry name" value="Smr_dom"/>
</dbReference>
<dbReference type="PANTHER" id="PTHR47417:SF1">
    <property type="entry name" value="SMR DOMAIN-CONTAINING PROTEIN YPL199C"/>
    <property type="match status" value="1"/>
</dbReference>
<keyword evidence="1" id="KW-0175">Coiled coil</keyword>
<evidence type="ECO:0000259" key="3">
    <source>
        <dbReference type="PROSITE" id="PS50828"/>
    </source>
</evidence>
<dbReference type="PROSITE" id="PS50828">
    <property type="entry name" value="SMR"/>
    <property type="match status" value="1"/>
</dbReference>
<dbReference type="SUPFAM" id="SSF160443">
    <property type="entry name" value="SMR domain-like"/>
    <property type="match status" value="1"/>
</dbReference>
<dbReference type="Pfam" id="PF08590">
    <property type="entry name" value="DUF1771"/>
    <property type="match status" value="1"/>
</dbReference>
<dbReference type="EMBL" id="CP063131">
    <property type="protein sequence ID" value="QOU18466.1"/>
    <property type="molecule type" value="Genomic_DNA"/>
</dbReference>
<dbReference type="InterPro" id="IPR036063">
    <property type="entry name" value="Smr_dom_sf"/>
</dbReference>
<sequence length="288" mass="33178">MSGGVQVQAQRRYNPKEDKDYNHASDKEYVIYRRRANDARSKYSMLSQKSQNAFKRGDKAEAKRLSNEAKQVLNEVDKWNAMAAEFVFVENNRDSDENDIDLHGLYVKEAEYILKQRIINGVQRNQSSLDCIVGKGKHSAGGIAKLKPAVEQLCTEAGIRCEIDRKNTGVLIIFLDGFRIPSSWSNINPNGIGAMLENQNVPDRRTGKFHGQQQGQPLYQQQPSYQQSYQQSSYQQPSYQQPSYQQPSYQQQQQQPYYYQQQQQQQQQQNVPLQQILSLVIKLVRSCC</sequence>
<feature type="region of interest" description="Disordered" evidence="2">
    <location>
        <begin position="1"/>
        <end position="25"/>
    </location>
</feature>
<dbReference type="RefSeq" id="XP_041134960.1">
    <property type="nucleotide sequence ID" value="XM_041278765.1"/>
</dbReference>
<evidence type="ECO:0000313" key="5">
    <source>
        <dbReference type="Proteomes" id="UP000663131"/>
    </source>
</evidence>
<reference evidence="4" key="2">
    <citation type="journal article" name="BMC Genomics">
        <title>New genome assemblies reveal patterns of domestication and adaptation across Brettanomyces (Dekkera) species.</title>
        <authorList>
            <person name="Roach M.J."/>
            <person name="Borneman A.R."/>
        </authorList>
    </citation>
    <scope>NUCLEOTIDE SEQUENCE</scope>
    <source>
        <strain evidence="4">UCD 2041</strain>
    </source>
</reference>
<dbReference type="Proteomes" id="UP000663131">
    <property type="component" value="Chromosome 3"/>
</dbReference>
<dbReference type="AlphaFoldDB" id="A0A871R0N1"/>
<reference evidence="4" key="1">
    <citation type="submission" date="2020-10" db="EMBL/GenBank/DDBJ databases">
        <authorList>
            <person name="Palmer J.M."/>
        </authorList>
    </citation>
    <scope>NUCLEOTIDE SEQUENCE</scope>
    <source>
        <strain evidence="4">UCD 2041</strain>
    </source>
</reference>
<evidence type="ECO:0000256" key="1">
    <source>
        <dbReference type="SAM" id="Coils"/>
    </source>
</evidence>
<proteinExistence type="predicted"/>